<reference evidence="2 3" key="1">
    <citation type="journal article" date="2014" name="Am. J. Bot.">
        <title>Genome assembly and annotation for red clover (Trifolium pratense; Fabaceae).</title>
        <authorList>
            <person name="Istvanek J."/>
            <person name="Jaros M."/>
            <person name="Krenek A."/>
            <person name="Repkova J."/>
        </authorList>
    </citation>
    <scope>NUCLEOTIDE SEQUENCE [LARGE SCALE GENOMIC DNA]</scope>
    <source>
        <strain evidence="3">cv. Tatra</strain>
        <tissue evidence="2">Young leaves</tissue>
    </source>
</reference>
<dbReference type="Gene3D" id="2.40.70.10">
    <property type="entry name" value="Acid Proteases"/>
    <property type="match status" value="1"/>
</dbReference>
<feature type="region of interest" description="Disordered" evidence="1">
    <location>
        <begin position="119"/>
        <end position="157"/>
    </location>
</feature>
<dbReference type="Proteomes" id="UP000236291">
    <property type="component" value="Unassembled WGS sequence"/>
</dbReference>
<protein>
    <submittedName>
        <fullName evidence="2">Uncharacterized protein</fullName>
    </submittedName>
</protein>
<dbReference type="AlphaFoldDB" id="A0A2K3JX79"/>
<evidence type="ECO:0000313" key="2">
    <source>
        <dbReference type="EMBL" id="PNX58622.1"/>
    </source>
</evidence>
<organism evidence="2 3">
    <name type="scientific">Trifolium pratense</name>
    <name type="common">Red clover</name>
    <dbReference type="NCBI Taxonomy" id="57577"/>
    <lineage>
        <taxon>Eukaryota</taxon>
        <taxon>Viridiplantae</taxon>
        <taxon>Streptophyta</taxon>
        <taxon>Embryophyta</taxon>
        <taxon>Tracheophyta</taxon>
        <taxon>Spermatophyta</taxon>
        <taxon>Magnoliopsida</taxon>
        <taxon>eudicotyledons</taxon>
        <taxon>Gunneridae</taxon>
        <taxon>Pentapetalae</taxon>
        <taxon>rosids</taxon>
        <taxon>fabids</taxon>
        <taxon>Fabales</taxon>
        <taxon>Fabaceae</taxon>
        <taxon>Papilionoideae</taxon>
        <taxon>50 kb inversion clade</taxon>
        <taxon>NPAAA clade</taxon>
        <taxon>Hologalegina</taxon>
        <taxon>IRL clade</taxon>
        <taxon>Trifolieae</taxon>
        <taxon>Trifolium</taxon>
    </lineage>
</organism>
<feature type="non-terminal residue" evidence="2">
    <location>
        <position position="157"/>
    </location>
</feature>
<evidence type="ECO:0000256" key="1">
    <source>
        <dbReference type="SAM" id="MobiDB-lite"/>
    </source>
</evidence>
<gene>
    <name evidence="2" type="ORF">L195_g059286</name>
</gene>
<reference evidence="2 3" key="2">
    <citation type="journal article" date="2017" name="Front. Plant Sci.">
        <title>Gene Classification and Mining of Molecular Markers Useful in Red Clover (Trifolium pratense) Breeding.</title>
        <authorList>
            <person name="Istvanek J."/>
            <person name="Dluhosova J."/>
            <person name="Dluhos P."/>
            <person name="Patkova L."/>
            <person name="Nedelnik J."/>
            <person name="Repkova J."/>
        </authorList>
    </citation>
    <scope>NUCLEOTIDE SEQUENCE [LARGE SCALE GENOMIC DNA]</scope>
    <source>
        <strain evidence="3">cv. Tatra</strain>
        <tissue evidence="2">Young leaves</tissue>
    </source>
</reference>
<dbReference type="PANTHER" id="PTHR33067">
    <property type="entry name" value="RNA-DIRECTED DNA POLYMERASE-RELATED"/>
    <property type="match status" value="1"/>
</dbReference>
<sequence>MPWSMMKKIPGAVAKPTKMSLSLADRSIVHPVGILHDVLVKVAGFVFPADFVVLDMEEDGNWEPLLLGRPFLATGRTLIDVESGELVLRTEDQNISINVFEAMKRHDEDPKVENWYEVGVSNNKKKEEKNKEEKAYKGEVEKRVENESSAKKGKKPL</sequence>
<accession>A0A2K3JX79</accession>
<proteinExistence type="predicted"/>
<name>A0A2K3JX79_TRIPR</name>
<dbReference type="CDD" id="cd00303">
    <property type="entry name" value="retropepsin_like"/>
    <property type="match status" value="1"/>
</dbReference>
<evidence type="ECO:0000313" key="3">
    <source>
        <dbReference type="Proteomes" id="UP000236291"/>
    </source>
</evidence>
<dbReference type="EMBL" id="ASHM01128488">
    <property type="protein sequence ID" value="PNX58622.1"/>
    <property type="molecule type" value="Genomic_DNA"/>
</dbReference>
<comment type="caution">
    <text evidence="2">The sequence shown here is derived from an EMBL/GenBank/DDBJ whole genome shotgun (WGS) entry which is preliminary data.</text>
</comment>
<dbReference type="InterPro" id="IPR021109">
    <property type="entry name" value="Peptidase_aspartic_dom_sf"/>
</dbReference>
<dbReference type="PANTHER" id="PTHR33067:SF39">
    <property type="entry name" value="TRANSCRIPTION FACTOR INTERACTOR AND REGULATOR CCHC(ZN) FAMILY"/>
    <property type="match status" value="1"/>
</dbReference>
<feature type="compositionally biased region" description="Basic and acidic residues" evidence="1">
    <location>
        <begin position="124"/>
        <end position="150"/>
    </location>
</feature>